<dbReference type="EMBL" id="CP097463">
    <property type="protein sequence ID" value="WAX55536.1"/>
    <property type="molecule type" value="Genomic_DNA"/>
</dbReference>
<proteinExistence type="predicted"/>
<protein>
    <submittedName>
        <fullName evidence="2">Uncharacterized protein</fullName>
    </submittedName>
</protein>
<accession>A0ABY7JXA3</accession>
<keyword evidence="3" id="KW-1185">Reference proteome</keyword>
<organism evidence="2 3">
    <name type="scientific">Jatrophihabitans cynanchi</name>
    <dbReference type="NCBI Taxonomy" id="2944128"/>
    <lineage>
        <taxon>Bacteria</taxon>
        <taxon>Bacillati</taxon>
        <taxon>Actinomycetota</taxon>
        <taxon>Actinomycetes</taxon>
        <taxon>Jatrophihabitantales</taxon>
        <taxon>Jatrophihabitantaceae</taxon>
        <taxon>Jatrophihabitans</taxon>
    </lineage>
</organism>
<feature type="region of interest" description="Disordered" evidence="1">
    <location>
        <begin position="1"/>
        <end position="22"/>
    </location>
</feature>
<dbReference type="RefSeq" id="WP_269442052.1">
    <property type="nucleotide sequence ID" value="NZ_CP097463.1"/>
</dbReference>
<feature type="compositionally biased region" description="Low complexity" evidence="1">
    <location>
        <begin position="1"/>
        <end position="20"/>
    </location>
</feature>
<dbReference type="Proteomes" id="UP001164693">
    <property type="component" value="Chromosome"/>
</dbReference>
<name>A0ABY7JXA3_9ACTN</name>
<reference evidence="2" key="1">
    <citation type="submission" date="2022-05" db="EMBL/GenBank/DDBJ databases">
        <title>Jatrophihabitans sp. SB3-54 whole genome sequence.</title>
        <authorList>
            <person name="Suh M.K."/>
            <person name="Eom M.K."/>
            <person name="Kim J.S."/>
            <person name="Kim H.S."/>
            <person name="Do H.E."/>
            <person name="Shin Y.K."/>
            <person name="Lee J.-S."/>
        </authorList>
    </citation>
    <scope>NUCLEOTIDE SEQUENCE</scope>
    <source>
        <strain evidence="2">SB3-54</strain>
    </source>
</reference>
<evidence type="ECO:0000256" key="1">
    <source>
        <dbReference type="SAM" id="MobiDB-lite"/>
    </source>
</evidence>
<evidence type="ECO:0000313" key="3">
    <source>
        <dbReference type="Proteomes" id="UP001164693"/>
    </source>
</evidence>
<evidence type="ECO:0000313" key="2">
    <source>
        <dbReference type="EMBL" id="WAX55536.1"/>
    </source>
</evidence>
<gene>
    <name evidence="2" type="ORF">M6B22_13400</name>
</gene>
<sequence>MASTEASNTPSATPAETTSALYPGLGGRWLVRTRRSSHVWDLDASTYQRLPGSTAKRMPHDGRELRITRVTAWPAVGRSALVFFDDPHLDALEHWRQCSTIQSITRLAPGEPSEDQPQR</sequence>